<evidence type="ECO:0000256" key="2">
    <source>
        <dbReference type="SAM" id="MobiDB-lite"/>
    </source>
</evidence>
<dbReference type="SMART" id="SM00091">
    <property type="entry name" value="PAS"/>
    <property type="match status" value="2"/>
</dbReference>
<comment type="caution">
    <text evidence="7">The sequence shown here is derived from an EMBL/GenBank/DDBJ whole genome shotgun (WGS) entry which is preliminary data.</text>
</comment>
<evidence type="ECO:0008006" key="8">
    <source>
        <dbReference type="Google" id="ProtNLM"/>
    </source>
</evidence>
<dbReference type="PANTHER" id="PTHR43065">
    <property type="entry name" value="SENSOR HISTIDINE KINASE"/>
    <property type="match status" value="1"/>
</dbReference>
<evidence type="ECO:0000259" key="3">
    <source>
        <dbReference type="PROSITE" id="PS50109"/>
    </source>
</evidence>
<dbReference type="CDD" id="cd00082">
    <property type="entry name" value="HisKA"/>
    <property type="match status" value="1"/>
</dbReference>
<feature type="domain" description="Response regulatory" evidence="4">
    <location>
        <begin position="662"/>
        <end position="778"/>
    </location>
</feature>
<dbReference type="SMART" id="SM00448">
    <property type="entry name" value="REC"/>
    <property type="match status" value="2"/>
</dbReference>
<dbReference type="InterPro" id="IPR011006">
    <property type="entry name" value="CheY-like_superfamily"/>
</dbReference>
<dbReference type="NCBIfam" id="TIGR00229">
    <property type="entry name" value="sensory_box"/>
    <property type="match status" value="1"/>
</dbReference>
<dbReference type="CDD" id="cd00130">
    <property type="entry name" value="PAS"/>
    <property type="match status" value="1"/>
</dbReference>
<dbReference type="Pfam" id="PF00072">
    <property type="entry name" value="Response_reg"/>
    <property type="match status" value="2"/>
</dbReference>
<dbReference type="SUPFAM" id="SSF55785">
    <property type="entry name" value="PYP-like sensor domain (PAS domain)"/>
    <property type="match status" value="2"/>
</dbReference>
<dbReference type="PROSITE" id="PS50110">
    <property type="entry name" value="RESPONSE_REGULATORY"/>
    <property type="match status" value="2"/>
</dbReference>
<dbReference type="InterPro" id="IPR013655">
    <property type="entry name" value="PAS_fold_3"/>
</dbReference>
<accession>A0A0F9JCR7</accession>
<dbReference type="InterPro" id="IPR036097">
    <property type="entry name" value="HisK_dim/P_sf"/>
</dbReference>
<protein>
    <recommendedName>
        <fullName evidence="8">Histidine kinase</fullName>
    </recommendedName>
</protein>
<dbReference type="SMART" id="SM00387">
    <property type="entry name" value="HATPase_c"/>
    <property type="match status" value="1"/>
</dbReference>
<dbReference type="PANTHER" id="PTHR43065:SF49">
    <property type="entry name" value="HISTIDINE KINASE"/>
    <property type="match status" value="1"/>
</dbReference>
<dbReference type="SMART" id="SM00388">
    <property type="entry name" value="HisKA"/>
    <property type="match status" value="1"/>
</dbReference>
<feature type="region of interest" description="Disordered" evidence="2">
    <location>
        <begin position="780"/>
        <end position="808"/>
    </location>
</feature>
<dbReference type="PROSITE" id="PS50113">
    <property type="entry name" value="PAC"/>
    <property type="match status" value="1"/>
</dbReference>
<dbReference type="Gene3D" id="1.10.287.130">
    <property type="match status" value="1"/>
</dbReference>
<dbReference type="InterPro" id="IPR003661">
    <property type="entry name" value="HisK_dim/P_dom"/>
</dbReference>
<dbReference type="InterPro" id="IPR036890">
    <property type="entry name" value="HATPase_C_sf"/>
</dbReference>
<dbReference type="PRINTS" id="PR00344">
    <property type="entry name" value="BCTRLSENSOR"/>
</dbReference>
<feature type="domain" description="PAS" evidence="5">
    <location>
        <begin position="256"/>
        <end position="326"/>
    </location>
</feature>
<dbReference type="PROSITE" id="PS50109">
    <property type="entry name" value="HIS_KIN"/>
    <property type="match status" value="1"/>
</dbReference>
<dbReference type="FunFam" id="3.30.450.20:FF:000099">
    <property type="entry name" value="Sensory box sensor histidine kinase"/>
    <property type="match status" value="1"/>
</dbReference>
<feature type="domain" description="Response regulatory" evidence="4">
    <location>
        <begin position="811"/>
        <end position="922"/>
    </location>
</feature>
<feature type="compositionally biased region" description="Polar residues" evidence="2">
    <location>
        <begin position="783"/>
        <end position="796"/>
    </location>
</feature>
<dbReference type="InterPro" id="IPR000700">
    <property type="entry name" value="PAS-assoc_C"/>
</dbReference>
<dbReference type="Pfam" id="PF08448">
    <property type="entry name" value="PAS_4"/>
    <property type="match status" value="1"/>
</dbReference>
<dbReference type="Pfam" id="PF02518">
    <property type="entry name" value="HATPase_c"/>
    <property type="match status" value="1"/>
</dbReference>
<dbReference type="InterPro" id="IPR005467">
    <property type="entry name" value="His_kinase_dom"/>
</dbReference>
<name>A0A0F9JCR7_9ZZZZ</name>
<dbReference type="InterPro" id="IPR001789">
    <property type="entry name" value="Sig_transdc_resp-reg_receiver"/>
</dbReference>
<dbReference type="SUPFAM" id="SSF55874">
    <property type="entry name" value="ATPase domain of HSP90 chaperone/DNA topoisomerase II/histidine kinase"/>
    <property type="match status" value="1"/>
</dbReference>
<feature type="domain" description="PAC" evidence="6">
    <location>
        <begin position="329"/>
        <end position="381"/>
    </location>
</feature>
<evidence type="ECO:0000313" key="7">
    <source>
        <dbReference type="EMBL" id="KKM60111.1"/>
    </source>
</evidence>
<dbReference type="Pfam" id="PF08447">
    <property type="entry name" value="PAS_3"/>
    <property type="match status" value="1"/>
</dbReference>
<dbReference type="Gene3D" id="3.30.565.10">
    <property type="entry name" value="Histidine kinase-like ATPase, C-terminal domain"/>
    <property type="match status" value="1"/>
</dbReference>
<reference evidence="7" key="1">
    <citation type="journal article" date="2015" name="Nature">
        <title>Complex archaea that bridge the gap between prokaryotes and eukaryotes.</title>
        <authorList>
            <person name="Spang A."/>
            <person name="Saw J.H."/>
            <person name="Jorgensen S.L."/>
            <person name="Zaremba-Niedzwiedzka K."/>
            <person name="Martijn J."/>
            <person name="Lind A.E."/>
            <person name="van Eijk R."/>
            <person name="Schleper C."/>
            <person name="Guy L."/>
            <person name="Ettema T.J."/>
        </authorList>
    </citation>
    <scope>NUCLEOTIDE SEQUENCE</scope>
</reference>
<dbReference type="SUPFAM" id="SSF52172">
    <property type="entry name" value="CheY-like"/>
    <property type="match status" value="2"/>
</dbReference>
<feature type="non-terminal residue" evidence="7">
    <location>
        <position position="1"/>
    </location>
</feature>
<evidence type="ECO:0000259" key="5">
    <source>
        <dbReference type="PROSITE" id="PS50112"/>
    </source>
</evidence>
<feature type="domain" description="Histidine kinase" evidence="3">
    <location>
        <begin position="419"/>
        <end position="642"/>
    </location>
</feature>
<evidence type="ECO:0000259" key="6">
    <source>
        <dbReference type="PROSITE" id="PS50113"/>
    </source>
</evidence>
<organism evidence="7">
    <name type="scientific">marine sediment metagenome</name>
    <dbReference type="NCBI Taxonomy" id="412755"/>
    <lineage>
        <taxon>unclassified sequences</taxon>
        <taxon>metagenomes</taxon>
        <taxon>ecological metagenomes</taxon>
    </lineage>
</organism>
<dbReference type="GO" id="GO:0000155">
    <property type="term" value="F:phosphorelay sensor kinase activity"/>
    <property type="evidence" value="ECO:0007669"/>
    <property type="project" value="InterPro"/>
</dbReference>
<dbReference type="InterPro" id="IPR000014">
    <property type="entry name" value="PAS"/>
</dbReference>
<proteinExistence type="predicted"/>
<dbReference type="InterPro" id="IPR004358">
    <property type="entry name" value="Sig_transdc_His_kin-like_C"/>
</dbReference>
<dbReference type="Gene3D" id="3.40.50.2300">
    <property type="match status" value="2"/>
</dbReference>
<dbReference type="PROSITE" id="PS50112">
    <property type="entry name" value="PAS"/>
    <property type="match status" value="1"/>
</dbReference>
<dbReference type="Gene3D" id="3.30.450.20">
    <property type="entry name" value="PAS domain"/>
    <property type="match status" value="3"/>
</dbReference>
<dbReference type="AlphaFoldDB" id="A0A0F9JCR7"/>
<dbReference type="InterPro" id="IPR013656">
    <property type="entry name" value="PAS_4"/>
</dbReference>
<dbReference type="SUPFAM" id="SSF47384">
    <property type="entry name" value="Homodimeric domain of signal transducing histidine kinase"/>
    <property type="match status" value="1"/>
</dbReference>
<dbReference type="EMBL" id="LAZR01011738">
    <property type="protein sequence ID" value="KKM60111.1"/>
    <property type="molecule type" value="Genomic_DNA"/>
</dbReference>
<gene>
    <name evidence="7" type="ORF">LCGC14_1545140</name>
</gene>
<dbReference type="SMART" id="SM00086">
    <property type="entry name" value="PAC"/>
    <property type="match status" value="1"/>
</dbReference>
<sequence>TGRERDQLIGRIITEEFPASPDSVSDQMLRGSFRRVLETGRTDHLPLIPYPIETDGNLIERFWSATHTPILDSAGRVEFILQNTMDVTDLYRNEKNPTDANVAQRATLLKRTEAVANENLALGAMTEFFKSAFDQAPSFMAILNGPQHVFQVANTSYTDLIGGRSIIGKPVREALPDLAGQGFYELLDQVYASGDAVSFKGMPAQVQPDPAKPPVQLFADFIFHPIKDNSGSVIGIFVQGHDVTGQKIAEATLTVEGEKFRSMAQSMPNHVWTADKDGALNWLNDQTYLFTGFKEGELYGAAWGKVVHPDDVPLAVEKWSTALVEDIGYDTEFRIRQSDGSYRWHLVRAAPLRTQDGLTIGWVGTNTDIEDLKIAESEIEELNNSLEIRVAKRNRELEELHVALRQSQKMEAIGNLAGGIAHDFNNLLQVITSNIQIIARDIPEGAPGRVRVEQAMQSVKRGAKLASQLLSFARKQPLAPKVINLCNLLTNTTNILHSAIGEGIALETSFSDDLWNTSVDPSNMENAVLNLAINARDAMEGKGELRIDVSNVELDEGYTQSYLDVMPGQYVMLTVSDTGTGMPPEIIDKIFEPFFTTKEDGHGTGLGLSMVYGFAKQSGGHIAIDSEVGVGTTFRVYLPRSFDDEQIMHPPQAGGLVGGTETILLVEDNNDVRAAAVTMLGELGYTVIEAVNADRAMVILETGQDFDLLFTDVVMPGTATASELADRVGELKPDVPVLFTSGYAQEFLMHDGSLDVGIQLLGKPYTQVVLSQKIREVLGSEGIPQQSPPQENSAVPHSTKRDTQQRPNGSTILVCEDDILILTDTADVLRDAGYKVLEAETATKALEIIKTELVDLLITDIGLPDQSGEDLAHEVRGLNANIPLIFATGGADDGLASRLDNCQVLGKPFQETRLLELVKTALG</sequence>
<dbReference type="InterPro" id="IPR035965">
    <property type="entry name" value="PAS-like_dom_sf"/>
</dbReference>
<evidence type="ECO:0000256" key="1">
    <source>
        <dbReference type="ARBA" id="ARBA00022553"/>
    </source>
</evidence>
<keyword evidence="1" id="KW-0597">Phosphoprotein</keyword>
<dbReference type="InterPro" id="IPR001610">
    <property type="entry name" value="PAC"/>
</dbReference>
<dbReference type="InterPro" id="IPR003594">
    <property type="entry name" value="HATPase_dom"/>
</dbReference>
<evidence type="ECO:0000259" key="4">
    <source>
        <dbReference type="PROSITE" id="PS50110"/>
    </source>
</evidence>